<dbReference type="Proteomes" id="UP000318331">
    <property type="component" value="Unassembled WGS sequence"/>
</dbReference>
<dbReference type="PIRSF" id="PIRSF000478">
    <property type="entry name" value="TP_PyNP"/>
    <property type="match status" value="1"/>
</dbReference>
<comment type="caution">
    <text evidence="6">The sequence shown here is derived from an EMBL/GenBank/DDBJ whole genome shotgun (WGS) entry which is preliminary data.</text>
</comment>
<protein>
    <submittedName>
        <fullName evidence="6">Thymidine phosphorylase</fullName>
    </submittedName>
</protein>
<evidence type="ECO:0000259" key="5">
    <source>
        <dbReference type="SMART" id="SM00941"/>
    </source>
</evidence>
<sequence length="429" mass="44689">MSVEQFDVVDLIRAKRDGGELSCEEINWVVDAYTRGYVVPEQMSALTMAIFLNGMGRREIRDLTLAMIASGETMSFAGLGKRTVDKHSTGGVGDKITLPLMPLVAAFGVAVPQLSGRGLGHTGGTLDKLESIPGWRAELTSAQMYAQLRDVGGVICAAGATLAPADKKLYALRDITGTVEAIPLIASSIMSKKIAEGTESLVLDVKFGSGAFITDINRSRELAQTMVQLGADAGVTTSALLTDMSVPLGRAIGNANEVRESVEVLAGGGPADVVELTVALAREMLTLAGQPDVDVAAALADGRAMDVWRRSILAQGGDPDAALPVARETHTVLAESSGYVTGVAALPFGVGAWRLGAGRARPGDAVQHAAGIDVHVKPGDEVRVGQPLYTLSADEPARFERALAAVAGALTVGSERPPTRQLVAERVSA</sequence>
<dbReference type="GO" id="GO:0004645">
    <property type="term" value="F:1,4-alpha-oligoglucan phosphorylase activity"/>
    <property type="evidence" value="ECO:0007669"/>
    <property type="project" value="InterPro"/>
</dbReference>
<dbReference type="NCBIfam" id="NF004490">
    <property type="entry name" value="PRK05820.1"/>
    <property type="match status" value="1"/>
</dbReference>
<dbReference type="NCBIfam" id="TIGR02644">
    <property type="entry name" value="Y_phosphoryl"/>
    <property type="match status" value="1"/>
</dbReference>
<dbReference type="AlphaFoldDB" id="A0A543HYM2"/>
<dbReference type="InterPro" id="IPR017459">
    <property type="entry name" value="Glycosyl_Trfase_fam3_N_dom"/>
</dbReference>
<evidence type="ECO:0000313" key="6">
    <source>
        <dbReference type="EMBL" id="TQM63441.1"/>
    </source>
</evidence>
<dbReference type="Pfam" id="PF07831">
    <property type="entry name" value="PYNP_C"/>
    <property type="match status" value="1"/>
</dbReference>
<evidence type="ECO:0000256" key="2">
    <source>
        <dbReference type="ARBA" id="ARBA00011738"/>
    </source>
</evidence>
<dbReference type="GO" id="GO:0006206">
    <property type="term" value="P:pyrimidine nucleobase metabolic process"/>
    <property type="evidence" value="ECO:0007669"/>
    <property type="project" value="InterPro"/>
</dbReference>
<dbReference type="SUPFAM" id="SSF47648">
    <property type="entry name" value="Nucleoside phosphorylase/phosphoribosyltransferase N-terminal domain"/>
    <property type="match status" value="1"/>
</dbReference>
<dbReference type="Gene3D" id="3.90.1170.30">
    <property type="entry name" value="Pyrimidine nucleoside phosphorylase-like, C-terminal domain"/>
    <property type="match status" value="1"/>
</dbReference>
<dbReference type="PROSITE" id="PS00647">
    <property type="entry name" value="THYMID_PHOSPHORYLASE"/>
    <property type="match status" value="1"/>
</dbReference>
<dbReference type="SMART" id="SM00941">
    <property type="entry name" value="PYNP_C"/>
    <property type="match status" value="1"/>
</dbReference>
<dbReference type="InterPro" id="IPR036320">
    <property type="entry name" value="Glycosyl_Trfase_fam3_N_dom_sf"/>
</dbReference>
<dbReference type="OrthoDB" id="9763887at2"/>
<keyword evidence="4" id="KW-0808">Transferase</keyword>
<evidence type="ECO:0000256" key="1">
    <source>
        <dbReference type="ARBA" id="ARBA00006915"/>
    </source>
</evidence>
<gene>
    <name evidence="6" type="ORF">FB466_1703</name>
</gene>
<dbReference type="InterPro" id="IPR035902">
    <property type="entry name" value="Nuc_phospho_transferase"/>
</dbReference>
<dbReference type="SUPFAM" id="SSF54680">
    <property type="entry name" value="Pyrimidine nucleoside phosphorylase C-terminal domain"/>
    <property type="match status" value="1"/>
</dbReference>
<dbReference type="InterPro" id="IPR000312">
    <property type="entry name" value="Glycosyl_Trfase_fam3"/>
</dbReference>
<evidence type="ECO:0000313" key="7">
    <source>
        <dbReference type="Proteomes" id="UP000318331"/>
    </source>
</evidence>
<dbReference type="InterPro" id="IPR017872">
    <property type="entry name" value="Pyrmidine_PPase_CS"/>
</dbReference>
<dbReference type="SUPFAM" id="SSF52418">
    <property type="entry name" value="Nucleoside phosphorylase/phosphoribosyltransferase catalytic domain"/>
    <property type="match status" value="1"/>
</dbReference>
<dbReference type="Gene3D" id="3.40.1030.10">
    <property type="entry name" value="Nucleoside phosphorylase/phosphoribosyltransferase catalytic domain"/>
    <property type="match status" value="1"/>
</dbReference>
<evidence type="ECO:0000256" key="4">
    <source>
        <dbReference type="ARBA" id="ARBA00022679"/>
    </source>
</evidence>
<comment type="similarity">
    <text evidence="1">Belongs to the thymidine/pyrimidine-nucleoside phosphorylase family.</text>
</comment>
<dbReference type="PANTHER" id="PTHR10515:SF0">
    <property type="entry name" value="THYMIDINE PHOSPHORYLASE"/>
    <property type="match status" value="1"/>
</dbReference>
<name>A0A543HYM2_9MICO</name>
<dbReference type="Pfam" id="PF00591">
    <property type="entry name" value="Glycos_transf_3"/>
    <property type="match status" value="1"/>
</dbReference>
<dbReference type="InterPro" id="IPR000053">
    <property type="entry name" value="Thymidine/pyrmidine_PPase"/>
</dbReference>
<keyword evidence="3" id="KW-0328">Glycosyltransferase</keyword>
<dbReference type="Pfam" id="PF02885">
    <property type="entry name" value="Glycos_trans_3N"/>
    <property type="match status" value="1"/>
</dbReference>
<accession>A0A543HYM2</accession>
<dbReference type="EMBL" id="VFPN01000002">
    <property type="protein sequence ID" value="TQM63441.1"/>
    <property type="molecule type" value="Genomic_DNA"/>
</dbReference>
<dbReference type="RefSeq" id="WP_141917525.1">
    <property type="nucleotide sequence ID" value="NZ_BAAAYS010000011.1"/>
</dbReference>
<reference evidence="6 7" key="1">
    <citation type="submission" date="2019-06" db="EMBL/GenBank/DDBJ databases">
        <title>Sequencing the genomes of 1000 actinobacteria strains.</title>
        <authorList>
            <person name="Klenk H.-P."/>
        </authorList>
    </citation>
    <scope>NUCLEOTIDE SEQUENCE [LARGE SCALE GENOMIC DNA]</scope>
    <source>
        <strain evidence="6 7">DSM 18031</strain>
    </source>
</reference>
<dbReference type="GO" id="GO:0006213">
    <property type="term" value="P:pyrimidine nucleoside metabolic process"/>
    <property type="evidence" value="ECO:0007669"/>
    <property type="project" value="InterPro"/>
</dbReference>
<dbReference type="InterPro" id="IPR018090">
    <property type="entry name" value="Pyrmidine_PPas_bac/euk"/>
</dbReference>
<feature type="domain" description="Pyrimidine nucleoside phosphorylase C-terminal" evidence="5">
    <location>
        <begin position="339"/>
        <end position="413"/>
    </location>
</feature>
<keyword evidence="7" id="KW-1185">Reference proteome</keyword>
<dbReference type="PANTHER" id="PTHR10515">
    <property type="entry name" value="THYMIDINE PHOSPHORYLASE"/>
    <property type="match status" value="1"/>
</dbReference>
<organism evidence="6 7">
    <name type="scientific">Klugiella xanthotipulae</name>
    <dbReference type="NCBI Taxonomy" id="244735"/>
    <lineage>
        <taxon>Bacteria</taxon>
        <taxon>Bacillati</taxon>
        <taxon>Actinomycetota</taxon>
        <taxon>Actinomycetes</taxon>
        <taxon>Micrococcales</taxon>
        <taxon>Microbacteriaceae</taxon>
        <taxon>Klugiella</taxon>
    </lineage>
</organism>
<proteinExistence type="inferred from homology"/>
<dbReference type="FunFam" id="3.40.1030.10:FF:000003">
    <property type="entry name" value="Pyrimidine-nucleoside phosphorylase"/>
    <property type="match status" value="1"/>
</dbReference>
<comment type="subunit">
    <text evidence="2">Homodimer.</text>
</comment>
<dbReference type="InterPro" id="IPR013102">
    <property type="entry name" value="PYNP_C"/>
</dbReference>
<dbReference type="Gene3D" id="1.20.970.10">
    <property type="entry name" value="Transferase, Pyrimidine Nucleoside Phosphorylase, Chain C"/>
    <property type="match status" value="1"/>
</dbReference>
<dbReference type="InterPro" id="IPR036566">
    <property type="entry name" value="PYNP-like_C_sf"/>
</dbReference>
<dbReference type="GO" id="GO:0005829">
    <property type="term" value="C:cytosol"/>
    <property type="evidence" value="ECO:0007669"/>
    <property type="project" value="TreeGrafter"/>
</dbReference>
<dbReference type="GO" id="GO:0009032">
    <property type="term" value="F:thymidine phosphorylase activity"/>
    <property type="evidence" value="ECO:0007669"/>
    <property type="project" value="TreeGrafter"/>
</dbReference>
<evidence type="ECO:0000256" key="3">
    <source>
        <dbReference type="ARBA" id="ARBA00022676"/>
    </source>
</evidence>